<dbReference type="KEGG" id="pgz:C2E15_13630"/>
<dbReference type="RefSeq" id="WP_104957853.1">
    <property type="nucleotide sequence ID" value="NZ_CP026377.1"/>
</dbReference>
<dbReference type="AlphaFoldDB" id="A0A2L0IHN6"/>
<dbReference type="PANTHER" id="PTHR35007:SF2">
    <property type="entry name" value="PILUS ASSEMBLE PROTEIN"/>
    <property type="match status" value="1"/>
</dbReference>
<dbReference type="Pfam" id="PF00482">
    <property type="entry name" value="T2SSF"/>
    <property type="match status" value="1"/>
</dbReference>
<proteinExistence type="predicted"/>
<evidence type="ECO:0000313" key="8">
    <source>
        <dbReference type="EMBL" id="AUX94019.1"/>
    </source>
</evidence>
<keyword evidence="2" id="KW-1003">Cell membrane</keyword>
<evidence type="ECO:0000256" key="1">
    <source>
        <dbReference type="ARBA" id="ARBA00004651"/>
    </source>
</evidence>
<evidence type="ECO:0000256" key="5">
    <source>
        <dbReference type="ARBA" id="ARBA00023136"/>
    </source>
</evidence>
<dbReference type="EMBL" id="CP026377">
    <property type="protein sequence ID" value="AUX94019.1"/>
    <property type="molecule type" value="Genomic_DNA"/>
</dbReference>
<dbReference type="Proteomes" id="UP000238365">
    <property type="component" value="Chromosome"/>
</dbReference>
<gene>
    <name evidence="8" type="ORF">C2E15_13630</name>
</gene>
<dbReference type="PANTHER" id="PTHR35007">
    <property type="entry name" value="INTEGRAL MEMBRANE PROTEIN-RELATED"/>
    <property type="match status" value="1"/>
</dbReference>
<feature type="domain" description="Type II secretion system protein GspF" evidence="7">
    <location>
        <begin position="144"/>
        <end position="265"/>
    </location>
</feature>
<evidence type="ECO:0000256" key="3">
    <source>
        <dbReference type="ARBA" id="ARBA00022692"/>
    </source>
</evidence>
<keyword evidence="3 6" id="KW-0812">Transmembrane</keyword>
<comment type="subcellular location">
    <subcellularLocation>
        <location evidence="1">Cell membrane</location>
        <topology evidence="1">Multi-pass membrane protein</topology>
    </subcellularLocation>
</comment>
<keyword evidence="4 6" id="KW-1133">Transmembrane helix</keyword>
<dbReference type="GO" id="GO:0005886">
    <property type="term" value="C:plasma membrane"/>
    <property type="evidence" value="ECO:0007669"/>
    <property type="project" value="UniProtKB-SubCell"/>
</dbReference>
<sequence>MKSIFLLVIIAAAIFFFIVAHRIFSTRRVVMVSGSRQARLQQMLMNQKEEGERKRFSVKELARRLGKSAYSTFYGKSRADLIKNILLPPGLTMIVAVLNHLYLSLPAHWVMVVTLSCFYLGYAKILVTKRKKLFLIEFGEALITFNGAISSGRTFLQAMADFSVMRKSMLAEEFGVISRRLNMGESPDRVFTDSWSRYPYREYYFFIVAVLLNINSGGRLKEVLAKLQKTIASNIAMESKMLSMTSEMRMAAKITGAIPFVFLLLLKFISPENFNFIFETESGHMLIYYLLGSELAGIVVLKFLMRNI</sequence>
<evidence type="ECO:0000256" key="2">
    <source>
        <dbReference type="ARBA" id="ARBA00022475"/>
    </source>
</evidence>
<feature type="transmembrane region" description="Helical" evidence="6">
    <location>
        <begin position="85"/>
        <end position="103"/>
    </location>
</feature>
<dbReference type="InterPro" id="IPR018076">
    <property type="entry name" value="T2SS_GspF_dom"/>
</dbReference>
<evidence type="ECO:0000256" key="6">
    <source>
        <dbReference type="SAM" id="Phobius"/>
    </source>
</evidence>
<evidence type="ECO:0000259" key="7">
    <source>
        <dbReference type="Pfam" id="PF00482"/>
    </source>
</evidence>
<name>A0A2L0IHN6_9GAMM</name>
<feature type="transmembrane region" description="Helical" evidence="6">
    <location>
        <begin position="6"/>
        <end position="24"/>
    </location>
</feature>
<keyword evidence="9" id="KW-1185">Reference proteome</keyword>
<accession>A0A2L0IHN6</accession>
<feature type="transmembrane region" description="Helical" evidence="6">
    <location>
        <begin position="286"/>
        <end position="305"/>
    </location>
</feature>
<reference evidence="8 9" key="1">
    <citation type="submission" date="2018-01" db="EMBL/GenBank/DDBJ databases">
        <title>Complete and assembled Genome of Pantoea gaviniae DSM22758T.</title>
        <authorList>
            <person name="Stevens M.J.A."/>
            <person name="Zurfluh K."/>
            <person name="Stephan R."/>
        </authorList>
    </citation>
    <scope>NUCLEOTIDE SEQUENCE [LARGE SCALE GENOMIC DNA]</scope>
    <source>
        <strain evidence="8 9">DSM 22758</strain>
    </source>
</reference>
<keyword evidence="5 6" id="KW-0472">Membrane</keyword>
<evidence type="ECO:0000313" key="9">
    <source>
        <dbReference type="Proteomes" id="UP000238365"/>
    </source>
</evidence>
<evidence type="ECO:0000256" key="4">
    <source>
        <dbReference type="ARBA" id="ARBA00022989"/>
    </source>
</evidence>
<feature type="transmembrane region" description="Helical" evidence="6">
    <location>
        <begin position="109"/>
        <end position="127"/>
    </location>
</feature>
<protein>
    <recommendedName>
        <fullName evidence="7">Type II secretion system protein GspF domain-containing protein</fullName>
    </recommendedName>
</protein>
<feature type="transmembrane region" description="Helical" evidence="6">
    <location>
        <begin position="250"/>
        <end position="266"/>
    </location>
</feature>
<organism evidence="8 9">
    <name type="scientific">Mixta gaviniae</name>
    <dbReference type="NCBI Taxonomy" id="665914"/>
    <lineage>
        <taxon>Bacteria</taxon>
        <taxon>Pseudomonadati</taxon>
        <taxon>Pseudomonadota</taxon>
        <taxon>Gammaproteobacteria</taxon>
        <taxon>Enterobacterales</taxon>
        <taxon>Erwiniaceae</taxon>
        <taxon>Mixta</taxon>
    </lineage>
</organism>